<reference evidence="2" key="1">
    <citation type="journal article" date="2024" name="Front. Bioeng. Biotechnol.">
        <title>Genome-scale model development and genomic sequencing of the oleaginous clade Lipomyces.</title>
        <authorList>
            <person name="Czajka J.J."/>
            <person name="Han Y."/>
            <person name="Kim J."/>
            <person name="Mondo S.J."/>
            <person name="Hofstad B.A."/>
            <person name="Robles A."/>
            <person name="Haridas S."/>
            <person name="Riley R."/>
            <person name="LaButti K."/>
            <person name="Pangilinan J."/>
            <person name="Andreopoulos W."/>
            <person name="Lipzen A."/>
            <person name="Yan J."/>
            <person name="Wang M."/>
            <person name="Ng V."/>
            <person name="Grigoriev I.V."/>
            <person name="Spatafora J.W."/>
            <person name="Magnuson J.K."/>
            <person name="Baker S.E."/>
            <person name="Pomraning K.R."/>
        </authorList>
    </citation>
    <scope>NUCLEOTIDE SEQUENCE [LARGE SCALE GENOMIC DNA]</scope>
    <source>
        <strain evidence="2">CBS 7786</strain>
    </source>
</reference>
<keyword evidence="2" id="KW-1185">Reference proteome</keyword>
<comment type="caution">
    <text evidence="1">The sequence shown here is derived from an EMBL/GenBank/DDBJ whole genome shotgun (WGS) entry which is preliminary data.</text>
</comment>
<evidence type="ECO:0000313" key="1">
    <source>
        <dbReference type="EMBL" id="KAK9236228.1"/>
    </source>
</evidence>
<gene>
    <name evidence="1" type="ORF">V1525DRAFT_407654</name>
</gene>
<protein>
    <submittedName>
        <fullName evidence="1">Uncharacterized protein</fullName>
    </submittedName>
</protein>
<proteinExistence type="predicted"/>
<dbReference type="Proteomes" id="UP001433508">
    <property type="component" value="Unassembled WGS sequence"/>
</dbReference>
<dbReference type="EMBL" id="MU971393">
    <property type="protein sequence ID" value="KAK9236228.1"/>
    <property type="molecule type" value="Genomic_DNA"/>
</dbReference>
<evidence type="ECO:0000313" key="2">
    <source>
        <dbReference type="Proteomes" id="UP001433508"/>
    </source>
</evidence>
<accession>A0ACC3SX69</accession>
<sequence length="503" mass="58267">MSLYFVRRLKRTYIRAWRSAAIASLVYNSSHCRPRCSRAKIARQYSTDGNGHSGSGDVKSGQSDRQAVQKMIELLRSRQNDASLSEQSRQLPPSLLAMNNDAQSPTEEFNLAASDVIYDPAVLTIILERILSDGHVLDIQIGNGRGIFDALSSSGLTNSQKFEVDNYDIGRDLLEHMVHLYDNKWHSNVMRPSSAMLNRVEEQFGKNARKRRHAHQWDAICFTSCFHHFANLEHLRWIHSMLRPGGYAIFYWSYDPVLYQPPAAWVLPRFSRSRKKVPGVKYPPRSILERLRELKLTLRRRKRDISHVERAALDARLLQITREFGELYRTNSRSPFALQALMRIQIQLGSIEDQMVRKSMMESAVNSGLNQLAPDDEDIKPDVWQVGMAETLEKYREHSLPSVSEGNWIKLLYDMEHLWELSGLFRMPPESHSRTFSMRVDLATVLNMWKEDPNFWHLNPQVEGNMLEELRDVLKNSVDDEDLDEYGRVNMVFGSHITWLRKP</sequence>
<organism evidence="1 2">
    <name type="scientific">Lipomyces kononenkoae</name>
    <name type="common">Yeast</name>
    <dbReference type="NCBI Taxonomy" id="34357"/>
    <lineage>
        <taxon>Eukaryota</taxon>
        <taxon>Fungi</taxon>
        <taxon>Dikarya</taxon>
        <taxon>Ascomycota</taxon>
        <taxon>Saccharomycotina</taxon>
        <taxon>Lipomycetes</taxon>
        <taxon>Lipomycetales</taxon>
        <taxon>Lipomycetaceae</taxon>
        <taxon>Lipomyces</taxon>
    </lineage>
</organism>
<name>A0ACC3SX69_LIPKO</name>